<dbReference type="SUPFAM" id="SSF54001">
    <property type="entry name" value="Cysteine proteinases"/>
    <property type="match status" value="1"/>
</dbReference>
<gene>
    <name evidence="10" type="ORF">SPARVUS_LOCUS2950627</name>
</gene>
<dbReference type="CDD" id="cd02248">
    <property type="entry name" value="Peptidase_C1A"/>
    <property type="match status" value="1"/>
</dbReference>
<reference evidence="10" key="1">
    <citation type="submission" date="2023-05" db="EMBL/GenBank/DDBJ databases">
        <authorList>
            <person name="Stuckert A."/>
        </authorList>
    </citation>
    <scope>NUCLEOTIDE SEQUENCE</scope>
</reference>
<feature type="domain" description="Cathepsin propeptide inhibitor" evidence="9">
    <location>
        <begin position="27"/>
        <end position="87"/>
    </location>
</feature>
<dbReference type="Proteomes" id="UP001162483">
    <property type="component" value="Unassembled WGS sequence"/>
</dbReference>
<feature type="signal peptide" evidence="7">
    <location>
        <begin position="1"/>
        <end position="19"/>
    </location>
</feature>
<dbReference type="PRINTS" id="PR00705">
    <property type="entry name" value="PAPAIN"/>
</dbReference>
<keyword evidence="3" id="KW-0378">Hydrolase</keyword>
<organism evidence="10 11">
    <name type="scientific">Staurois parvus</name>
    <dbReference type="NCBI Taxonomy" id="386267"/>
    <lineage>
        <taxon>Eukaryota</taxon>
        <taxon>Metazoa</taxon>
        <taxon>Chordata</taxon>
        <taxon>Craniata</taxon>
        <taxon>Vertebrata</taxon>
        <taxon>Euteleostomi</taxon>
        <taxon>Amphibia</taxon>
        <taxon>Batrachia</taxon>
        <taxon>Anura</taxon>
        <taxon>Neobatrachia</taxon>
        <taxon>Ranoidea</taxon>
        <taxon>Ranidae</taxon>
        <taxon>Staurois</taxon>
    </lineage>
</organism>
<evidence type="ECO:0000256" key="6">
    <source>
        <dbReference type="ARBA" id="ARBA00023157"/>
    </source>
</evidence>
<dbReference type="SMART" id="SM00645">
    <property type="entry name" value="Pept_C1"/>
    <property type="match status" value="1"/>
</dbReference>
<dbReference type="InterPro" id="IPR000668">
    <property type="entry name" value="Peptidase_C1A_C"/>
</dbReference>
<dbReference type="InterPro" id="IPR038765">
    <property type="entry name" value="Papain-like_cys_pep_sf"/>
</dbReference>
<keyword evidence="6" id="KW-1015">Disulfide bond</keyword>
<name>A0ABN9BHZ0_9NEOB</name>
<feature type="chain" id="PRO_5045945962" evidence="7">
    <location>
        <begin position="20"/>
        <end position="312"/>
    </location>
</feature>
<evidence type="ECO:0000313" key="10">
    <source>
        <dbReference type="EMBL" id="CAI9547256.1"/>
    </source>
</evidence>
<feature type="domain" description="Peptidase C1A papain C-terminal" evidence="8">
    <location>
        <begin position="117"/>
        <end position="311"/>
    </location>
</feature>
<proteinExistence type="inferred from homology"/>
<evidence type="ECO:0000256" key="4">
    <source>
        <dbReference type="ARBA" id="ARBA00022807"/>
    </source>
</evidence>
<evidence type="ECO:0000256" key="3">
    <source>
        <dbReference type="ARBA" id="ARBA00022801"/>
    </source>
</evidence>
<dbReference type="Gene3D" id="3.90.70.10">
    <property type="entry name" value="Cysteine proteinases"/>
    <property type="match status" value="1"/>
</dbReference>
<dbReference type="PROSITE" id="PS51257">
    <property type="entry name" value="PROKAR_LIPOPROTEIN"/>
    <property type="match status" value="1"/>
</dbReference>
<protein>
    <submittedName>
        <fullName evidence="10">Uncharacterized protein</fullName>
    </submittedName>
</protein>
<evidence type="ECO:0000259" key="8">
    <source>
        <dbReference type="SMART" id="SM00645"/>
    </source>
</evidence>
<dbReference type="Gene3D" id="1.10.287.2250">
    <property type="match status" value="1"/>
</dbReference>
<evidence type="ECO:0000256" key="1">
    <source>
        <dbReference type="ARBA" id="ARBA00008455"/>
    </source>
</evidence>
<dbReference type="InterPro" id="IPR000169">
    <property type="entry name" value="Pept_cys_AS"/>
</dbReference>
<evidence type="ECO:0000259" key="9">
    <source>
        <dbReference type="SMART" id="SM00848"/>
    </source>
</evidence>
<dbReference type="InterPro" id="IPR013128">
    <property type="entry name" value="Peptidase_C1A"/>
</dbReference>
<keyword evidence="5" id="KW-0865">Zymogen</keyword>
<comment type="similarity">
    <text evidence="1">Belongs to the peptidase C1 family.</text>
</comment>
<dbReference type="SMART" id="SM00848">
    <property type="entry name" value="Inhibitor_I29"/>
    <property type="match status" value="1"/>
</dbReference>
<comment type="caution">
    <text evidence="10">The sequence shown here is derived from an EMBL/GenBank/DDBJ whole genome shotgun (WGS) entry which is preliminary data.</text>
</comment>
<sequence length="312" mass="36243">MHWDKYLLVLSAVIISMSCLQFLDQEWEAWKTKHGKEYVTSHDETFRRKAWEATWHKVQNHNLKYDQHLTKYRMEMNKFADMTSEERSSRNCLSSKHKRGIRGANFPVRTYEKNVNVPKSVDWRNSKCIPRVRNQGFCGSCWAFATVGVFEARNCIKTKKLVELSEQQLVDCDDENDSCCGGDPATAMQYVTHNGIMKRQDYEYTDRAGCAYKQKTAITLNVTKYYNMFEEENMALSVAIDGPIAVSIDASDDFQLYKDGVFTGECSTELNHAVIVVGYGTEYDETEDENVDYWIVRNRYVSQWSKFSFHIA</sequence>
<evidence type="ECO:0000256" key="5">
    <source>
        <dbReference type="ARBA" id="ARBA00023145"/>
    </source>
</evidence>
<evidence type="ECO:0000313" key="11">
    <source>
        <dbReference type="Proteomes" id="UP001162483"/>
    </source>
</evidence>
<dbReference type="Pfam" id="PF00112">
    <property type="entry name" value="Peptidase_C1"/>
    <property type="match status" value="1"/>
</dbReference>
<dbReference type="InterPro" id="IPR039417">
    <property type="entry name" value="Peptidase_C1A_papain-like"/>
</dbReference>
<evidence type="ECO:0000256" key="2">
    <source>
        <dbReference type="ARBA" id="ARBA00022670"/>
    </source>
</evidence>
<keyword evidence="2" id="KW-0645">Protease</keyword>
<dbReference type="Pfam" id="PF08246">
    <property type="entry name" value="Inhibitor_I29"/>
    <property type="match status" value="1"/>
</dbReference>
<keyword evidence="4" id="KW-0788">Thiol protease</keyword>
<dbReference type="EMBL" id="CATNWA010004182">
    <property type="protein sequence ID" value="CAI9547256.1"/>
    <property type="molecule type" value="Genomic_DNA"/>
</dbReference>
<keyword evidence="7" id="KW-0732">Signal</keyword>
<dbReference type="PROSITE" id="PS00139">
    <property type="entry name" value="THIOL_PROTEASE_CYS"/>
    <property type="match status" value="1"/>
</dbReference>
<dbReference type="PANTHER" id="PTHR12411">
    <property type="entry name" value="CYSTEINE PROTEASE FAMILY C1-RELATED"/>
    <property type="match status" value="1"/>
</dbReference>
<dbReference type="InterPro" id="IPR013201">
    <property type="entry name" value="Prot_inhib_I29"/>
</dbReference>
<evidence type="ECO:0000256" key="7">
    <source>
        <dbReference type="SAM" id="SignalP"/>
    </source>
</evidence>
<accession>A0ABN9BHZ0</accession>
<keyword evidence="11" id="KW-1185">Reference proteome</keyword>